<dbReference type="Proteomes" id="UP000000602">
    <property type="component" value="Chromosome"/>
</dbReference>
<accession>Q6ANZ9</accession>
<gene>
    <name evidence="3" type="ordered locus">DP1196</name>
</gene>
<feature type="compositionally biased region" description="Basic and acidic residues" evidence="1">
    <location>
        <begin position="79"/>
        <end position="91"/>
    </location>
</feature>
<dbReference type="KEGG" id="dps:DP1196"/>
<feature type="region of interest" description="Disordered" evidence="1">
    <location>
        <begin position="39"/>
        <end position="96"/>
    </location>
</feature>
<evidence type="ECO:0000313" key="3">
    <source>
        <dbReference type="EMBL" id="CAG35925.1"/>
    </source>
</evidence>
<feature type="chain" id="PRO_5004271592" evidence="2">
    <location>
        <begin position="30"/>
        <end position="174"/>
    </location>
</feature>
<reference evidence="4" key="1">
    <citation type="journal article" date="2004" name="Environ. Microbiol.">
        <title>The genome of Desulfotalea psychrophila, a sulfate-reducing bacterium from permanently cold Arctic sediments.</title>
        <authorList>
            <person name="Rabus R."/>
            <person name="Ruepp A."/>
            <person name="Frickey T."/>
            <person name="Rattei T."/>
            <person name="Fartmann B."/>
            <person name="Stark M."/>
            <person name="Bauer M."/>
            <person name="Zibat A."/>
            <person name="Lombardot T."/>
            <person name="Becker I."/>
            <person name="Amann J."/>
            <person name="Gellner K."/>
            <person name="Teeling H."/>
            <person name="Leuschner W.D."/>
            <person name="Gloeckner F.-O."/>
            <person name="Lupas A.N."/>
            <person name="Amann R."/>
            <person name="Klenk H.-P."/>
        </authorList>
    </citation>
    <scope>NUCLEOTIDE SEQUENCE [LARGE SCALE GENOMIC DNA]</scope>
    <source>
        <strain evidence="4">DSM 12343 / LSv54</strain>
    </source>
</reference>
<dbReference type="HOGENOM" id="CLU_1537625_0_0_7"/>
<organism evidence="3 4">
    <name type="scientific">Desulfotalea psychrophila (strain LSv54 / DSM 12343)</name>
    <dbReference type="NCBI Taxonomy" id="177439"/>
    <lineage>
        <taxon>Bacteria</taxon>
        <taxon>Pseudomonadati</taxon>
        <taxon>Thermodesulfobacteriota</taxon>
        <taxon>Desulfobulbia</taxon>
        <taxon>Desulfobulbales</taxon>
        <taxon>Desulfocapsaceae</taxon>
        <taxon>Desulfotalea</taxon>
    </lineage>
</organism>
<dbReference type="AlphaFoldDB" id="Q6ANZ9"/>
<feature type="signal peptide" evidence="2">
    <location>
        <begin position="1"/>
        <end position="29"/>
    </location>
</feature>
<evidence type="ECO:0000313" key="4">
    <source>
        <dbReference type="Proteomes" id="UP000000602"/>
    </source>
</evidence>
<keyword evidence="4" id="KW-1185">Reference proteome</keyword>
<dbReference type="EMBL" id="CR522870">
    <property type="protein sequence ID" value="CAG35925.1"/>
    <property type="molecule type" value="Genomic_DNA"/>
</dbReference>
<proteinExistence type="predicted"/>
<sequence length="174" mass="21672">MEVMPMRRLTLIGATIFTLVMCISLPAFADSPNKEIREAQNRYGGQERQDRKDYRKMERQEQKHYKDMKREGRKHRKEMRRDSRRGPDYGRYRGYKKRPYDKHRSYKHRNYRGHRYDYRGHWRSWDEWDRYARKNPQLYKNGRYYGRYYREDSHLMFRLCEPGTGSCIFFSIGR</sequence>
<evidence type="ECO:0000256" key="1">
    <source>
        <dbReference type="SAM" id="MobiDB-lite"/>
    </source>
</evidence>
<name>Q6ANZ9_DESPS</name>
<feature type="compositionally biased region" description="Basic and acidic residues" evidence="1">
    <location>
        <begin position="39"/>
        <end position="70"/>
    </location>
</feature>
<protein>
    <submittedName>
        <fullName evidence="3">Uncharacterized protein</fullName>
    </submittedName>
</protein>
<keyword evidence="2" id="KW-0732">Signal</keyword>
<evidence type="ECO:0000256" key="2">
    <source>
        <dbReference type="SAM" id="SignalP"/>
    </source>
</evidence>